<proteinExistence type="predicted"/>
<dbReference type="AlphaFoldDB" id="A0A926DJJ8"/>
<evidence type="ECO:0000313" key="1">
    <source>
        <dbReference type="EMBL" id="MBC8538439.1"/>
    </source>
</evidence>
<accession>A0A926DJJ8</accession>
<dbReference type="EMBL" id="JACRSS010000002">
    <property type="protein sequence ID" value="MBC8538439.1"/>
    <property type="molecule type" value="Genomic_DNA"/>
</dbReference>
<organism evidence="1 2">
    <name type="scientific">Guopingia tenuis</name>
    <dbReference type="NCBI Taxonomy" id="2763656"/>
    <lineage>
        <taxon>Bacteria</taxon>
        <taxon>Bacillati</taxon>
        <taxon>Bacillota</taxon>
        <taxon>Clostridia</taxon>
        <taxon>Christensenellales</taxon>
        <taxon>Christensenellaceae</taxon>
        <taxon>Guopingia</taxon>
    </lineage>
</organism>
<name>A0A926DJJ8_9FIRM</name>
<comment type="caution">
    <text evidence="1">The sequence shown here is derived from an EMBL/GenBank/DDBJ whole genome shotgun (WGS) entry which is preliminary data.</text>
</comment>
<keyword evidence="2" id="KW-1185">Reference proteome</keyword>
<sequence>MILHLGGGECVPSSSVLMILAYKEASANPTTGAFLKKFEKGARKRVILDKEIKSIILTEKNGLREIFYSPISSTTLAKRAGRMELE</sequence>
<dbReference type="Proteomes" id="UP000617951">
    <property type="component" value="Unassembled WGS sequence"/>
</dbReference>
<reference evidence="1" key="1">
    <citation type="submission" date="2020-08" db="EMBL/GenBank/DDBJ databases">
        <title>Genome public.</title>
        <authorList>
            <person name="Liu C."/>
            <person name="Sun Q."/>
        </authorList>
    </citation>
    <scope>NUCLEOTIDE SEQUENCE</scope>
    <source>
        <strain evidence="1">NSJ-63</strain>
    </source>
</reference>
<evidence type="ECO:0000313" key="2">
    <source>
        <dbReference type="Proteomes" id="UP000617951"/>
    </source>
</evidence>
<protein>
    <submittedName>
        <fullName evidence="1">DUF370 domain-containing protein</fullName>
    </submittedName>
</protein>
<dbReference type="RefSeq" id="WP_249280200.1">
    <property type="nucleotide sequence ID" value="NZ_JACRSS010000002.1"/>
</dbReference>
<dbReference type="NCBIfam" id="NF046065">
    <property type="entry name" value="MtxRegRemB"/>
    <property type="match status" value="1"/>
</dbReference>
<gene>
    <name evidence="1" type="ORF">H8693_05770</name>
</gene>